<keyword evidence="2" id="KW-1185">Reference proteome</keyword>
<protein>
    <submittedName>
        <fullName evidence="1">DNA-binding LacI/PurR family transcriptional regulator</fullName>
    </submittedName>
</protein>
<evidence type="ECO:0000313" key="1">
    <source>
        <dbReference type="EMBL" id="MDP9960839.1"/>
    </source>
</evidence>
<comment type="caution">
    <text evidence="1">The sequence shown here is derived from an EMBL/GenBank/DDBJ whole genome shotgun (WGS) entry which is preliminary data.</text>
</comment>
<organism evidence="1 2">
    <name type="scientific">Chryseobacterium lathyri</name>
    <dbReference type="NCBI Taxonomy" id="395933"/>
    <lineage>
        <taxon>Bacteria</taxon>
        <taxon>Pseudomonadati</taxon>
        <taxon>Bacteroidota</taxon>
        <taxon>Flavobacteriia</taxon>
        <taxon>Flavobacteriales</taxon>
        <taxon>Weeksellaceae</taxon>
        <taxon>Chryseobacterium group</taxon>
        <taxon>Chryseobacterium</taxon>
    </lineage>
</organism>
<dbReference type="SUPFAM" id="SSF53822">
    <property type="entry name" value="Periplasmic binding protein-like I"/>
    <property type="match status" value="1"/>
</dbReference>
<sequence>MGKAAAGLMLEKIKDSSIPSRTILTDAELVYRASTL</sequence>
<gene>
    <name evidence="1" type="ORF">J2T04_002727</name>
</gene>
<dbReference type="EMBL" id="JAUSRL010000004">
    <property type="protein sequence ID" value="MDP9960839.1"/>
    <property type="molecule type" value="Genomic_DNA"/>
</dbReference>
<dbReference type="GO" id="GO:0003677">
    <property type="term" value="F:DNA binding"/>
    <property type="evidence" value="ECO:0007669"/>
    <property type="project" value="UniProtKB-KW"/>
</dbReference>
<keyword evidence="1" id="KW-0238">DNA-binding</keyword>
<accession>A0ABT9SN20</accession>
<name>A0ABT9SN20_9FLAO</name>
<dbReference type="InterPro" id="IPR028082">
    <property type="entry name" value="Peripla_BP_I"/>
</dbReference>
<proteinExistence type="predicted"/>
<reference evidence="1 2" key="1">
    <citation type="submission" date="2023-07" db="EMBL/GenBank/DDBJ databases">
        <title>Sorghum-associated microbial communities from plants grown in Nebraska, USA.</title>
        <authorList>
            <person name="Schachtman D."/>
        </authorList>
    </citation>
    <scope>NUCLEOTIDE SEQUENCE [LARGE SCALE GENOMIC DNA]</scope>
    <source>
        <strain evidence="1 2">CC351</strain>
    </source>
</reference>
<evidence type="ECO:0000313" key="2">
    <source>
        <dbReference type="Proteomes" id="UP001235513"/>
    </source>
</evidence>
<dbReference type="Proteomes" id="UP001235513">
    <property type="component" value="Unassembled WGS sequence"/>
</dbReference>